<evidence type="ECO:0000313" key="3">
    <source>
        <dbReference type="Proteomes" id="UP000292886"/>
    </source>
</evidence>
<keyword evidence="3" id="KW-1185">Reference proteome</keyword>
<dbReference type="Pfam" id="PF17283">
    <property type="entry name" value="Zn_ribbon_SprT"/>
    <property type="match status" value="1"/>
</dbReference>
<dbReference type="NCBIfam" id="NF003339">
    <property type="entry name" value="PRK04351.1"/>
    <property type="match status" value="1"/>
</dbReference>
<dbReference type="OrthoDB" id="9799909at2"/>
<dbReference type="AlphaFoldDB" id="A0A4P6YUU2"/>
<dbReference type="EMBL" id="CP037940">
    <property type="protein sequence ID" value="QBO36483.1"/>
    <property type="molecule type" value="Genomic_DNA"/>
</dbReference>
<evidence type="ECO:0000259" key="1">
    <source>
        <dbReference type="SMART" id="SM00731"/>
    </source>
</evidence>
<dbReference type="KEGG" id="wei:EQG49_08360"/>
<gene>
    <name evidence="2" type="ORF">EQG49_08360</name>
</gene>
<dbReference type="Pfam" id="PF10263">
    <property type="entry name" value="SprT-like"/>
    <property type="match status" value="1"/>
</dbReference>
<organism evidence="2 3">
    <name type="scientific">Periweissella cryptocerci</name>
    <dbReference type="NCBI Taxonomy" id="2506420"/>
    <lineage>
        <taxon>Bacteria</taxon>
        <taxon>Bacillati</taxon>
        <taxon>Bacillota</taxon>
        <taxon>Bacilli</taxon>
        <taxon>Lactobacillales</taxon>
        <taxon>Lactobacillaceae</taxon>
        <taxon>Periweissella</taxon>
    </lineage>
</organism>
<dbReference type="SMART" id="SM00731">
    <property type="entry name" value="SprT"/>
    <property type="match status" value="1"/>
</dbReference>
<dbReference type="RefSeq" id="WP_133363560.1">
    <property type="nucleotide sequence ID" value="NZ_CP037940.1"/>
</dbReference>
<protein>
    <submittedName>
        <fullName evidence="2">SprT family protein</fullName>
    </submittedName>
</protein>
<dbReference type="GO" id="GO:0006950">
    <property type="term" value="P:response to stress"/>
    <property type="evidence" value="ECO:0007669"/>
    <property type="project" value="UniProtKB-ARBA"/>
</dbReference>
<proteinExistence type="predicted"/>
<feature type="domain" description="SprT-like" evidence="1">
    <location>
        <begin position="4"/>
        <end position="151"/>
    </location>
</feature>
<dbReference type="InterPro" id="IPR035240">
    <property type="entry name" value="SprT_Zn_ribbon"/>
</dbReference>
<dbReference type="Proteomes" id="UP000292886">
    <property type="component" value="Chromosome"/>
</dbReference>
<dbReference type="InterPro" id="IPR006640">
    <property type="entry name" value="SprT-like_domain"/>
</dbReference>
<name>A0A4P6YUU2_9LACO</name>
<accession>A0A4P6YUU2</accession>
<evidence type="ECO:0000313" key="2">
    <source>
        <dbReference type="EMBL" id="QBO36483.1"/>
    </source>
</evidence>
<sequence>MTDEQLQTLVEQISLEFFHQPFQHKAWFNKRLKTTGGRYQLQSHNIDINPKMYTAFDEVNLIGVVKHELVHYHLHLRGLPYQHKDQQFKVLLANVGGSRFAPQVPSDDSARKLQLVVEYQCQNCGQTYARKRHIDTKKYVCGKCKGHLVEIGSKRV</sequence>
<reference evidence="3" key="1">
    <citation type="submission" date="2019-03" db="EMBL/GenBank/DDBJ databases">
        <title>Weissella sp. 26KH-42 Genome sequencing.</title>
        <authorList>
            <person name="Heo J."/>
            <person name="Kim S.-J."/>
            <person name="Kim J.-S."/>
            <person name="Hong S.-B."/>
            <person name="Kwon S.-W."/>
        </authorList>
    </citation>
    <scope>NUCLEOTIDE SEQUENCE [LARGE SCALE GENOMIC DNA]</scope>
    <source>
        <strain evidence="3">26KH-42</strain>
    </source>
</reference>